<dbReference type="EnsemblPlants" id="AUR62041157-RA">
    <property type="protein sequence ID" value="AUR62041157-RA:cds"/>
    <property type="gene ID" value="AUR62041157"/>
</dbReference>
<reference evidence="2" key="2">
    <citation type="submission" date="2021-03" db="UniProtKB">
        <authorList>
            <consortium name="EnsemblPlants"/>
        </authorList>
    </citation>
    <scope>IDENTIFICATION</scope>
</reference>
<sequence length="127" mass="14420">MKSNVPKMISTMFRLDFVSSGNMVSLCLVFEQKRKHVASAVQCLMEKHALSEEEANEKLKEQVEDAWKDINQAMLQLHVIPKPLLMRILNFARSANVIYKDDADGYTHVNQTLKDKVASVLAHPIPL</sequence>
<feature type="domain" description="Terpene synthase metal-binding" evidence="1">
    <location>
        <begin position="30"/>
        <end position="69"/>
    </location>
</feature>
<reference evidence="2" key="1">
    <citation type="journal article" date="2017" name="Nature">
        <title>The genome of Chenopodium quinoa.</title>
        <authorList>
            <person name="Jarvis D.E."/>
            <person name="Ho Y.S."/>
            <person name="Lightfoot D.J."/>
            <person name="Schmoeckel S.M."/>
            <person name="Li B."/>
            <person name="Borm T.J.A."/>
            <person name="Ohyanagi H."/>
            <person name="Mineta K."/>
            <person name="Michell C.T."/>
            <person name="Saber N."/>
            <person name="Kharbatia N.M."/>
            <person name="Rupper R.R."/>
            <person name="Sharp A.R."/>
            <person name="Dally N."/>
            <person name="Boughton B.A."/>
            <person name="Woo Y.H."/>
            <person name="Gao G."/>
            <person name="Schijlen E.G.W.M."/>
            <person name="Guo X."/>
            <person name="Momin A.A."/>
            <person name="Negrao S."/>
            <person name="Al-Babili S."/>
            <person name="Gehring C."/>
            <person name="Roessner U."/>
            <person name="Jung C."/>
            <person name="Murphy K."/>
            <person name="Arold S.T."/>
            <person name="Gojobori T."/>
            <person name="van der Linden C.G."/>
            <person name="van Loo E.N."/>
            <person name="Jellen E.N."/>
            <person name="Maughan P.J."/>
            <person name="Tester M."/>
        </authorList>
    </citation>
    <scope>NUCLEOTIDE SEQUENCE [LARGE SCALE GENOMIC DNA]</scope>
    <source>
        <strain evidence="2">cv. PI 614886</strain>
    </source>
</reference>
<dbReference type="OrthoDB" id="1877784at2759"/>
<dbReference type="AlphaFoldDB" id="A0A803N694"/>
<evidence type="ECO:0000259" key="1">
    <source>
        <dbReference type="Pfam" id="PF03936"/>
    </source>
</evidence>
<protein>
    <recommendedName>
        <fullName evidence="1">Terpene synthase metal-binding domain-containing protein</fullName>
    </recommendedName>
</protein>
<name>A0A803N694_CHEQI</name>
<dbReference type="InterPro" id="IPR005630">
    <property type="entry name" value="Terpene_synthase_metal-bd"/>
</dbReference>
<dbReference type="SUPFAM" id="SSF48576">
    <property type="entry name" value="Terpenoid synthases"/>
    <property type="match status" value="1"/>
</dbReference>
<dbReference type="KEGG" id="cqi:110684255"/>
<dbReference type="Pfam" id="PF03936">
    <property type="entry name" value="Terpene_synth_C"/>
    <property type="match status" value="1"/>
</dbReference>
<dbReference type="Proteomes" id="UP000596660">
    <property type="component" value="Unplaced"/>
</dbReference>
<dbReference type="RefSeq" id="XP_021716375.1">
    <property type="nucleotide sequence ID" value="XM_021860683.1"/>
</dbReference>
<dbReference type="Gramene" id="AUR62041157-RA">
    <property type="protein sequence ID" value="AUR62041157-RA:cds"/>
    <property type="gene ID" value="AUR62041157"/>
</dbReference>
<proteinExistence type="predicted"/>
<evidence type="ECO:0000313" key="3">
    <source>
        <dbReference type="Proteomes" id="UP000596660"/>
    </source>
</evidence>
<keyword evidence="3" id="KW-1185">Reference proteome</keyword>
<dbReference type="OMA" id="QTEHERG"/>
<dbReference type="GO" id="GO:0010333">
    <property type="term" value="F:terpene synthase activity"/>
    <property type="evidence" value="ECO:0007669"/>
    <property type="project" value="InterPro"/>
</dbReference>
<dbReference type="GO" id="GO:0000287">
    <property type="term" value="F:magnesium ion binding"/>
    <property type="evidence" value="ECO:0007669"/>
    <property type="project" value="InterPro"/>
</dbReference>
<evidence type="ECO:0000313" key="2">
    <source>
        <dbReference type="EnsemblPlants" id="AUR62041157-RA:cds"/>
    </source>
</evidence>
<accession>A0A803N694</accession>
<gene>
    <name evidence="2" type="primary">LOC110684255</name>
</gene>
<dbReference type="Gene3D" id="1.10.600.10">
    <property type="entry name" value="Farnesyl Diphosphate Synthase"/>
    <property type="match status" value="1"/>
</dbReference>
<dbReference type="GeneID" id="110684255"/>
<dbReference type="InterPro" id="IPR008949">
    <property type="entry name" value="Isoprenoid_synthase_dom_sf"/>
</dbReference>
<organism evidence="2 3">
    <name type="scientific">Chenopodium quinoa</name>
    <name type="common">Quinoa</name>
    <dbReference type="NCBI Taxonomy" id="63459"/>
    <lineage>
        <taxon>Eukaryota</taxon>
        <taxon>Viridiplantae</taxon>
        <taxon>Streptophyta</taxon>
        <taxon>Embryophyta</taxon>
        <taxon>Tracheophyta</taxon>
        <taxon>Spermatophyta</taxon>
        <taxon>Magnoliopsida</taxon>
        <taxon>eudicotyledons</taxon>
        <taxon>Gunneridae</taxon>
        <taxon>Pentapetalae</taxon>
        <taxon>Caryophyllales</taxon>
        <taxon>Chenopodiaceae</taxon>
        <taxon>Chenopodioideae</taxon>
        <taxon>Atripliceae</taxon>
        <taxon>Chenopodium</taxon>
    </lineage>
</organism>